<dbReference type="InterPro" id="IPR051636">
    <property type="entry name" value="Plant_LTP/defense-related"/>
</dbReference>
<dbReference type="GeneID" id="120278853"/>
<dbReference type="InterPro" id="IPR036312">
    <property type="entry name" value="Bifun_inhib/LTP/seed_sf"/>
</dbReference>
<proteinExistence type="predicted"/>
<feature type="chain" id="PRO_5044216152" evidence="1">
    <location>
        <begin position="28"/>
        <end position="127"/>
    </location>
</feature>
<dbReference type="Gene3D" id="1.10.110.10">
    <property type="entry name" value="Plant lipid-transfer and hydrophobic proteins"/>
    <property type="match status" value="1"/>
</dbReference>
<dbReference type="SUPFAM" id="SSF47699">
    <property type="entry name" value="Bifunctional inhibitor/lipid-transfer protein/seed storage 2S albumin"/>
    <property type="match status" value="1"/>
</dbReference>
<evidence type="ECO:0000256" key="1">
    <source>
        <dbReference type="SAM" id="SignalP"/>
    </source>
</evidence>
<keyword evidence="1" id="KW-0732">Signal</keyword>
<evidence type="ECO:0000313" key="4">
    <source>
        <dbReference type="RefSeq" id="XP_039141528.1"/>
    </source>
</evidence>
<organism evidence="3 4">
    <name type="scientific">Dioscorea cayennensis subsp. rotundata</name>
    <name type="common">White Guinea yam</name>
    <name type="synonym">Dioscorea rotundata</name>
    <dbReference type="NCBI Taxonomy" id="55577"/>
    <lineage>
        <taxon>Eukaryota</taxon>
        <taxon>Viridiplantae</taxon>
        <taxon>Streptophyta</taxon>
        <taxon>Embryophyta</taxon>
        <taxon>Tracheophyta</taxon>
        <taxon>Spermatophyta</taxon>
        <taxon>Magnoliopsida</taxon>
        <taxon>Liliopsida</taxon>
        <taxon>Dioscoreales</taxon>
        <taxon>Dioscoreaceae</taxon>
        <taxon>Dioscorea</taxon>
    </lineage>
</organism>
<dbReference type="Proteomes" id="UP001515500">
    <property type="component" value="Chromosome 16"/>
</dbReference>
<dbReference type="Pfam" id="PF14547">
    <property type="entry name" value="Hydrophob_seed"/>
    <property type="match status" value="1"/>
</dbReference>
<keyword evidence="3" id="KW-1185">Reference proteome</keyword>
<dbReference type="AlphaFoldDB" id="A0AB40CTZ2"/>
<feature type="domain" description="Hydrophobic seed protein" evidence="2">
    <location>
        <begin position="69"/>
        <end position="125"/>
    </location>
</feature>
<dbReference type="InterPro" id="IPR027923">
    <property type="entry name" value="Hydrophob_seed_dom"/>
</dbReference>
<protein>
    <submittedName>
        <fullName evidence="4">Hydrophobic seed protein-like</fullName>
    </submittedName>
</protein>
<gene>
    <name evidence="4" type="primary">LOC120278853</name>
</gene>
<dbReference type="PANTHER" id="PTHR31731">
    <property type="match status" value="1"/>
</dbReference>
<name>A0AB40CTZ2_DIOCR</name>
<reference evidence="4" key="1">
    <citation type="submission" date="2025-08" db="UniProtKB">
        <authorList>
            <consortium name="RefSeq"/>
        </authorList>
    </citation>
    <scope>IDENTIFICATION</scope>
</reference>
<feature type="signal peptide" evidence="1">
    <location>
        <begin position="1"/>
        <end position="27"/>
    </location>
</feature>
<accession>A0AB40CTZ2</accession>
<evidence type="ECO:0000259" key="2">
    <source>
        <dbReference type="Pfam" id="PF14547"/>
    </source>
</evidence>
<sequence length="127" mass="13315">MASSKSSVSICALFLIFNLLFFTFGTSQTIPVVIPASPPANLAPGNDGQCPQLDECIPDGPLDDLNNGTSACCSLIDPLIGLEAATCLCIIIKALGIFNVSDLDRAVRTILKSCRKDVPVGFQCAPN</sequence>
<dbReference type="RefSeq" id="XP_039141528.1">
    <property type="nucleotide sequence ID" value="XM_039285594.1"/>
</dbReference>
<evidence type="ECO:0000313" key="3">
    <source>
        <dbReference type="Proteomes" id="UP001515500"/>
    </source>
</evidence>